<name>A0A8H7GWQ1_9ASCO</name>
<reference evidence="1" key="1">
    <citation type="submission" date="2020-10" db="EMBL/GenBank/DDBJ databases">
        <title>The Whole-Genome Sequence of Metschnikowia persimmonesis, a Novel Endophytic Yeast Species Isolated from Medicinal Plant Diospyros kaki Thumb.</title>
        <authorList>
            <person name="Rahmat E."/>
            <person name="Kang Y."/>
        </authorList>
    </citation>
    <scope>NUCLEOTIDE SEQUENCE</scope>
    <source>
        <strain evidence="1">KIOM G15050</strain>
    </source>
</reference>
<evidence type="ECO:0000313" key="2">
    <source>
        <dbReference type="Proteomes" id="UP000649328"/>
    </source>
</evidence>
<gene>
    <name evidence="1" type="ORF">HF325_000637</name>
</gene>
<dbReference type="AlphaFoldDB" id="A0A8H7GWQ1"/>
<dbReference type="Proteomes" id="UP000649328">
    <property type="component" value="Unassembled WGS sequence"/>
</dbReference>
<comment type="caution">
    <text evidence="1">The sequence shown here is derived from an EMBL/GenBank/DDBJ whole genome shotgun (WGS) entry which is preliminary data.</text>
</comment>
<organism evidence="1 2">
    <name type="scientific">Metschnikowia pulcherrima</name>
    <dbReference type="NCBI Taxonomy" id="27326"/>
    <lineage>
        <taxon>Eukaryota</taxon>
        <taxon>Fungi</taxon>
        <taxon>Dikarya</taxon>
        <taxon>Ascomycota</taxon>
        <taxon>Saccharomycotina</taxon>
        <taxon>Pichiomycetes</taxon>
        <taxon>Metschnikowiaceae</taxon>
        <taxon>Metschnikowia</taxon>
    </lineage>
</organism>
<evidence type="ECO:0000313" key="1">
    <source>
        <dbReference type="EMBL" id="KAF8005180.1"/>
    </source>
</evidence>
<protein>
    <submittedName>
        <fullName evidence="1">Uncharacterized protein</fullName>
    </submittedName>
</protein>
<proteinExistence type="predicted"/>
<sequence length="85" mass="9699">MTVQMPLFVFEKDYNDAIYVDGDEDDLDQEPEAWDDFDDINTSGVSYVHMTKEVAPNARGAVIFLVPFNKPGRGRDTRKSIQDQI</sequence>
<keyword evidence="2" id="KW-1185">Reference proteome</keyword>
<dbReference type="EMBL" id="JACBPP010000001">
    <property type="protein sequence ID" value="KAF8005180.1"/>
    <property type="molecule type" value="Genomic_DNA"/>
</dbReference>
<accession>A0A8H7GWQ1</accession>